<accession>A0A1M5ZW21</accession>
<dbReference type="InterPro" id="IPR046141">
    <property type="entry name" value="DUF6143"/>
</dbReference>
<proteinExistence type="predicted"/>
<protein>
    <submittedName>
        <fullName evidence="2">Uncharacterized protein</fullName>
    </submittedName>
</protein>
<evidence type="ECO:0000256" key="1">
    <source>
        <dbReference type="SAM" id="Phobius"/>
    </source>
</evidence>
<evidence type="ECO:0000313" key="3">
    <source>
        <dbReference type="Proteomes" id="UP000183954"/>
    </source>
</evidence>
<dbReference type="Pfam" id="PF19640">
    <property type="entry name" value="DUF6143"/>
    <property type="match status" value="1"/>
</dbReference>
<keyword evidence="3" id="KW-1185">Reference proteome</keyword>
<name>A0A1M5ZW21_9FIRM</name>
<dbReference type="STRING" id="1121420.SAMN02746098_03772"/>
<dbReference type="AlphaFoldDB" id="A0A1M5ZW21"/>
<reference evidence="3" key="1">
    <citation type="submission" date="2016-11" db="EMBL/GenBank/DDBJ databases">
        <authorList>
            <person name="Varghese N."/>
            <person name="Submissions S."/>
        </authorList>
    </citation>
    <scope>NUCLEOTIDE SEQUENCE [LARGE SCALE GENOMIC DNA]</scope>
    <source>
        <strain evidence="3">DSM 15449</strain>
    </source>
</reference>
<dbReference type="Proteomes" id="UP000183954">
    <property type="component" value="Unassembled WGS sequence"/>
</dbReference>
<dbReference type="EMBL" id="FQXJ01000015">
    <property type="protein sequence ID" value="SHI28412.1"/>
    <property type="molecule type" value="Genomic_DNA"/>
</dbReference>
<feature type="transmembrane region" description="Helical" evidence="1">
    <location>
        <begin position="157"/>
        <end position="180"/>
    </location>
</feature>
<keyword evidence="1" id="KW-0472">Membrane</keyword>
<dbReference type="RefSeq" id="WP_073031245.1">
    <property type="nucleotide sequence ID" value="NZ_FQXJ01000015.1"/>
</dbReference>
<keyword evidence="1" id="KW-0812">Transmembrane</keyword>
<dbReference type="OrthoDB" id="2858798at2"/>
<keyword evidence="1" id="KW-1133">Transmembrane helix</keyword>
<sequence>MPNFLESILMPKRLDEVVNIPNPLFKSLQGKYFVGQTESLILSNTANAWGSLVNPIGSGVNLFANVYTISNFTDRPFLAQLWFNTDPPGTGTQSTKISPANTALVPPPIPKVQLQFNQNVNGVPVGGINVFDRIVPPGGTLVSEEDGKLIFPPGGNLVLFLTSPGAVAVSFTAIIAFGWWEEKIKAH</sequence>
<evidence type="ECO:0000313" key="2">
    <source>
        <dbReference type="EMBL" id="SHI28412.1"/>
    </source>
</evidence>
<organism evidence="2 3">
    <name type="scientific">Desulfosporosinus lacus DSM 15449</name>
    <dbReference type="NCBI Taxonomy" id="1121420"/>
    <lineage>
        <taxon>Bacteria</taxon>
        <taxon>Bacillati</taxon>
        <taxon>Bacillota</taxon>
        <taxon>Clostridia</taxon>
        <taxon>Eubacteriales</taxon>
        <taxon>Desulfitobacteriaceae</taxon>
        <taxon>Desulfosporosinus</taxon>
    </lineage>
</organism>
<gene>
    <name evidence="2" type="ORF">SAMN02746098_03772</name>
</gene>